<comment type="function">
    <text evidence="6">Catalyzes the reversible transfer of the terminal phosphate group between ATP and AMP. Plays an important role in cellular energy homeostasis and in adenine nucleotide metabolism.</text>
</comment>
<feature type="binding site" evidence="6">
    <location>
        <position position="38"/>
    </location>
    <ligand>
        <name>AMP</name>
        <dbReference type="ChEBI" id="CHEBI:456215"/>
    </ligand>
</feature>
<dbReference type="NCBIfam" id="NF011100">
    <property type="entry name" value="PRK14527.1"/>
    <property type="match status" value="1"/>
</dbReference>
<evidence type="ECO:0000256" key="7">
    <source>
        <dbReference type="RuleBase" id="RU003330"/>
    </source>
</evidence>
<evidence type="ECO:0000313" key="11">
    <source>
        <dbReference type="Proteomes" id="UP000000292"/>
    </source>
</evidence>
<feature type="binding site" evidence="6">
    <location>
        <position position="152"/>
    </location>
    <ligand>
        <name>Zn(2+)</name>
        <dbReference type="ChEBI" id="CHEBI:29105"/>
        <note>structural</note>
    </ligand>
</feature>
<keyword evidence="6" id="KW-0963">Cytoplasm</keyword>
<evidence type="ECO:0000256" key="3">
    <source>
        <dbReference type="ARBA" id="ARBA00022741"/>
    </source>
</evidence>
<keyword evidence="3 6" id="KW-0547">Nucleotide-binding</keyword>
<dbReference type="PANTHER" id="PTHR23359">
    <property type="entry name" value="NUCLEOTIDE KINASE"/>
    <property type="match status" value="1"/>
</dbReference>
<feature type="binding site" evidence="6">
    <location>
        <position position="94"/>
    </location>
    <ligand>
        <name>AMP</name>
        <dbReference type="ChEBI" id="CHEBI:456215"/>
    </ligand>
</feature>
<evidence type="ECO:0000256" key="4">
    <source>
        <dbReference type="ARBA" id="ARBA00022777"/>
    </source>
</evidence>
<feature type="binding site" evidence="6">
    <location>
        <begin position="138"/>
        <end position="139"/>
    </location>
    <ligand>
        <name>ATP</name>
        <dbReference type="ChEBI" id="CHEBI:30616"/>
    </ligand>
</feature>
<dbReference type="InterPro" id="IPR007862">
    <property type="entry name" value="Adenylate_kinase_lid-dom"/>
</dbReference>
<dbReference type="STRING" id="1048834.TC41_3019"/>
<reference evidence="11" key="2">
    <citation type="submission" date="2011-06" db="EMBL/GenBank/DDBJ databases">
        <title>The complete genome sequence of Alicyclobacillus acidocaldarius sp. Tc-4-1.</title>
        <authorList>
            <person name="Chen Y."/>
            <person name="He Y."/>
            <person name="Dong Z."/>
            <person name="Hu S."/>
        </authorList>
    </citation>
    <scope>NUCLEOTIDE SEQUENCE [LARGE SCALE GENOMIC DNA]</scope>
    <source>
        <strain evidence="11">Tc-4-1</strain>
    </source>
</reference>
<dbReference type="Pfam" id="PF05191">
    <property type="entry name" value="ADK_lid"/>
    <property type="match status" value="1"/>
</dbReference>
<dbReference type="PRINTS" id="PR00094">
    <property type="entry name" value="ADENYLTKNASE"/>
</dbReference>
<dbReference type="EC" id="2.7.4.3" evidence="6 8"/>
<feature type="binding site" evidence="6">
    <location>
        <position position="33"/>
    </location>
    <ligand>
        <name>AMP</name>
        <dbReference type="ChEBI" id="CHEBI:456215"/>
    </ligand>
</feature>
<keyword evidence="4 6" id="KW-0418">Kinase</keyword>
<comment type="catalytic activity">
    <reaction evidence="6 8">
        <text>AMP + ATP = 2 ADP</text>
        <dbReference type="Rhea" id="RHEA:12973"/>
        <dbReference type="ChEBI" id="CHEBI:30616"/>
        <dbReference type="ChEBI" id="CHEBI:456215"/>
        <dbReference type="ChEBI" id="CHEBI:456216"/>
        <dbReference type="EC" id="2.7.4.3"/>
    </reaction>
</comment>
<gene>
    <name evidence="6 10" type="primary">adk</name>
    <name evidence="10" type="ordered locus">TC41_3019</name>
</gene>
<dbReference type="Proteomes" id="UP000000292">
    <property type="component" value="Chromosome"/>
</dbReference>
<dbReference type="GO" id="GO:0005737">
    <property type="term" value="C:cytoplasm"/>
    <property type="evidence" value="ECO:0007669"/>
    <property type="project" value="UniProtKB-SubCell"/>
</dbReference>
<keyword evidence="2 6" id="KW-0545">Nucleotide biosynthesis</keyword>
<dbReference type="GO" id="GO:0008270">
    <property type="term" value="F:zinc ion binding"/>
    <property type="evidence" value="ECO:0007669"/>
    <property type="project" value="UniProtKB-UniRule"/>
</dbReference>
<dbReference type="KEGG" id="aad:TC41_3019"/>
<dbReference type="HAMAP" id="MF_00235">
    <property type="entry name" value="Adenylate_kinase_Adk"/>
    <property type="match status" value="1"/>
</dbReference>
<feature type="binding site" evidence="6">
    <location>
        <position position="132"/>
    </location>
    <ligand>
        <name>Zn(2+)</name>
        <dbReference type="ChEBI" id="CHEBI:29105"/>
        <note>structural</note>
    </ligand>
</feature>
<feature type="region of interest" description="LID" evidence="6">
    <location>
        <begin position="128"/>
        <end position="165"/>
    </location>
</feature>
<evidence type="ECO:0000256" key="2">
    <source>
        <dbReference type="ARBA" id="ARBA00022727"/>
    </source>
</evidence>
<dbReference type="NCBIfam" id="NF001381">
    <property type="entry name" value="PRK00279.1-3"/>
    <property type="match status" value="1"/>
</dbReference>
<dbReference type="AlphaFoldDB" id="F8ILF1"/>
<comment type="pathway">
    <text evidence="6">Purine metabolism; AMP biosynthesis via salvage pathway; AMP from ADP: step 1/1.</text>
</comment>
<feature type="binding site" evidence="6">
    <location>
        <position position="135"/>
    </location>
    <ligand>
        <name>Zn(2+)</name>
        <dbReference type="ChEBI" id="CHEBI:29105"/>
        <note>structural</note>
    </ligand>
</feature>
<feature type="binding site" evidence="6">
    <location>
        <begin position="12"/>
        <end position="17"/>
    </location>
    <ligand>
        <name>ATP</name>
        <dbReference type="ChEBI" id="CHEBI:30616"/>
    </ligand>
</feature>
<dbReference type="InterPro" id="IPR027417">
    <property type="entry name" value="P-loop_NTPase"/>
</dbReference>
<dbReference type="Gene3D" id="3.40.50.300">
    <property type="entry name" value="P-loop containing nucleotide triphosphate hydrolases"/>
    <property type="match status" value="1"/>
</dbReference>
<feature type="domain" description="Adenylate kinase active site lid" evidence="9">
    <location>
        <begin position="129"/>
        <end position="164"/>
    </location>
</feature>
<keyword evidence="6" id="KW-0479">Metal-binding</keyword>
<comment type="similarity">
    <text evidence="6 7">Belongs to the adenylate kinase family.</text>
</comment>
<comment type="domain">
    <text evidence="6">Consists of three domains, a large central CORE domain and two small peripheral domains, NMPbind and LID, which undergo movements during catalysis. The LID domain closes over the site of phosphoryl transfer upon ATP binding. Assembling and dissambling the active center during each catalytic cycle provides an effective means to prevent ATP hydrolysis. Some bacteria have evolved a zinc-coordinating structure that stabilizes the LID domain.</text>
</comment>
<comment type="subcellular location">
    <subcellularLocation>
        <location evidence="6 8">Cytoplasm</location>
    </subcellularLocation>
</comment>
<dbReference type="InterPro" id="IPR000850">
    <property type="entry name" value="Adenylat/UMP-CMP_kin"/>
</dbReference>
<dbReference type="PROSITE" id="PS00113">
    <property type="entry name" value="ADENYLATE_KINASE"/>
    <property type="match status" value="1"/>
</dbReference>
<evidence type="ECO:0000256" key="6">
    <source>
        <dbReference type="HAMAP-Rule" id="MF_00235"/>
    </source>
</evidence>
<proteinExistence type="inferred from homology"/>
<evidence type="ECO:0000256" key="8">
    <source>
        <dbReference type="RuleBase" id="RU003331"/>
    </source>
</evidence>
<dbReference type="Pfam" id="PF00406">
    <property type="entry name" value="ADK"/>
    <property type="match status" value="1"/>
</dbReference>
<comment type="subunit">
    <text evidence="6 8">Monomer.</text>
</comment>
<dbReference type="eggNOG" id="COG0563">
    <property type="taxonomic scope" value="Bacteria"/>
</dbReference>
<reference evidence="10 11" key="1">
    <citation type="journal article" date="2011" name="J. Bacteriol.">
        <title>Complete Genome Sequence of Alicyclobacillus acidocaldarius Strain Tc-4-1.</title>
        <authorList>
            <person name="Chen Y."/>
            <person name="He Y."/>
            <person name="Zhang B."/>
            <person name="Yang J."/>
            <person name="Li W."/>
            <person name="Dong Z."/>
            <person name="Hu S."/>
        </authorList>
    </citation>
    <scope>NUCLEOTIDE SEQUENCE [LARGE SCALE GENOMIC DNA]</scope>
    <source>
        <strain evidence="10 11">Tc-4-1</strain>
    </source>
</reference>
<feature type="binding site" evidence="6">
    <location>
        <begin position="59"/>
        <end position="61"/>
    </location>
    <ligand>
        <name>AMP</name>
        <dbReference type="ChEBI" id="CHEBI:456215"/>
    </ligand>
</feature>
<dbReference type="SUPFAM" id="SSF52540">
    <property type="entry name" value="P-loop containing nucleoside triphosphate hydrolases"/>
    <property type="match status" value="1"/>
</dbReference>
<feature type="region of interest" description="NMP" evidence="6">
    <location>
        <begin position="32"/>
        <end position="61"/>
    </location>
</feature>
<dbReference type="SMR" id="F8ILF1"/>
<keyword evidence="6" id="KW-0862">Zinc</keyword>
<dbReference type="PATRIC" id="fig|1048834.4.peg.2865"/>
<dbReference type="NCBIfam" id="TIGR01351">
    <property type="entry name" value="adk"/>
    <property type="match status" value="1"/>
</dbReference>
<evidence type="ECO:0000256" key="5">
    <source>
        <dbReference type="ARBA" id="ARBA00022840"/>
    </source>
</evidence>
<feature type="binding site" evidence="6">
    <location>
        <position position="155"/>
    </location>
    <ligand>
        <name>Zn(2+)</name>
        <dbReference type="ChEBI" id="CHEBI:29105"/>
        <note>structural</note>
    </ligand>
</feature>
<dbReference type="InterPro" id="IPR033690">
    <property type="entry name" value="Adenylat_kinase_CS"/>
</dbReference>
<name>F8ILF1_ALIAT</name>
<organism evidence="10 11">
    <name type="scientific">Alicyclobacillus acidocaldarius (strain Tc-4-1)</name>
    <name type="common">Bacillus acidocaldarius</name>
    <dbReference type="NCBI Taxonomy" id="1048834"/>
    <lineage>
        <taxon>Bacteria</taxon>
        <taxon>Bacillati</taxon>
        <taxon>Bacillota</taxon>
        <taxon>Bacilli</taxon>
        <taxon>Bacillales</taxon>
        <taxon>Alicyclobacillaceae</taxon>
        <taxon>Alicyclobacillus</taxon>
    </lineage>
</organism>
<dbReference type="NCBIfam" id="NF001380">
    <property type="entry name" value="PRK00279.1-2"/>
    <property type="match status" value="1"/>
</dbReference>
<dbReference type="GO" id="GO:0004017">
    <property type="term" value="F:AMP kinase activity"/>
    <property type="evidence" value="ECO:0007669"/>
    <property type="project" value="UniProtKB-UniRule"/>
</dbReference>
<dbReference type="FunFam" id="3.40.50.300:FF:000106">
    <property type="entry name" value="Adenylate kinase mitochondrial"/>
    <property type="match status" value="1"/>
</dbReference>
<dbReference type="UniPathway" id="UPA00588">
    <property type="reaction ID" value="UER00649"/>
</dbReference>
<feature type="binding site" evidence="6">
    <location>
        <begin position="87"/>
        <end position="90"/>
    </location>
    <ligand>
        <name>AMP</name>
        <dbReference type="ChEBI" id="CHEBI:456215"/>
    </ligand>
</feature>
<dbReference type="EMBL" id="CP002902">
    <property type="protein sequence ID" value="AEJ44905.1"/>
    <property type="molecule type" value="Genomic_DNA"/>
</dbReference>
<dbReference type="GO" id="GO:0005524">
    <property type="term" value="F:ATP binding"/>
    <property type="evidence" value="ECO:0007669"/>
    <property type="project" value="UniProtKB-UniRule"/>
</dbReference>
<evidence type="ECO:0000259" key="9">
    <source>
        <dbReference type="Pfam" id="PF05191"/>
    </source>
</evidence>
<accession>F8ILF1</accession>
<dbReference type="CDD" id="cd01428">
    <property type="entry name" value="ADK"/>
    <property type="match status" value="1"/>
</dbReference>
<dbReference type="InterPro" id="IPR006259">
    <property type="entry name" value="Adenyl_kin_sub"/>
</dbReference>
<evidence type="ECO:0000313" key="10">
    <source>
        <dbReference type="EMBL" id="AEJ44905.1"/>
    </source>
</evidence>
<feature type="binding site" evidence="6">
    <location>
        <position position="162"/>
    </location>
    <ligand>
        <name>AMP</name>
        <dbReference type="ChEBI" id="CHEBI:456215"/>
    </ligand>
</feature>
<dbReference type="HOGENOM" id="CLU_032354_1_2_9"/>
<keyword evidence="1 6" id="KW-0808">Transferase</keyword>
<feature type="binding site" evidence="6">
    <location>
        <position position="200"/>
    </location>
    <ligand>
        <name>ATP</name>
        <dbReference type="ChEBI" id="CHEBI:30616"/>
    </ligand>
</feature>
<feature type="binding site" evidence="6">
    <location>
        <position position="173"/>
    </location>
    <ligand>
        <name>AMP</name>
        <dbReference type="ChEBI" id="CHEBI:456215"/>
    </ligand>
</feature>
<feature type="binding site" evidence="6">
    <location>
        <position position="129"/>
    </location>
    <ligand>
        <name>ATP</name>
        <dbReference type="ChEBI" id="CHEBI:30616"/>
    </ligand>
</feature>
<evidence type="ECO:0000256" key="1">
    <source>
        <dbReference type="ARBA" id="ARBA00022679"/>
    </source>
</evidence>
<sequence length="218" mass="24054">MSVQVILIGLPGAGKGTQAAKIQAEFGIPHVSTGDMFRQAIASGTDLGRQVKAYLDSGRLVPDETTVAVVRDRLQKPDAEKGFLLDGFPRTVPQARALDDLLQELGKPLDCVLYIHVDPSVLKERLTGRRICRSCGATYHVKFQPPKVEGICDVCGGELYQRPDDSEEAVATRLEQFKQTEPLIAYYEERGLLKRIDGEQPIEKVHEDVVAALAPFKR</sequence>
<keyword evidence="5 6" id="KW-0067">ATP-binding</keyword>
<protein>
    <recommendedName>
        <fullName evidence="6 8">Adenylate kinase</fullName>
        <shortName evidence="6">AK</shortName>
        <ecNumber evidence="6 8">2.7.4.3</ecNumber>
    </recommendedName>
    <alternativeName>
        <fullName evidence="6">ATP-AMP transphosphorylase</fullName>
    </alternativeName>
    <alternativeName>
        <fullName evidence="6">ATP:AMP phosphotransferase</fullName>
    </alternativeName>
    <alternativeName>
        <fullName evidence="6">Adenylate monophosphate kinase</fullName>
    </alternativeName>
</protein>
<dbReference type="GO" id="GO:0044209">
    <property type="term" value="P:AMP salvage"/>
    <property type="evidence" value="ECO:0007669"/>
    <property type="project" value="UniProtKB-UniRule"/>
</dbReference>